<name>A0A2J6S8D0_HYAVF</name>
<evidence type="ECO:0000259" key="2">
    <source>
        <dbReference type="Pfam" id="PF05057"/>
    </source>
</evidence>
<dbReference type="PANTHER" id="PTHR46082">
    <property type="entry name" value="ATP/GTP-BINDING PROTEIN-RELATED"/>
    <property type="match status" value="1"/>
</dbReference>
<dbReference type="Gene3D" id="1.25.40.10">
    <property type="entry name" value="Tetratricopeptide repeat domain"/>
    <property type="match status" value="2"/>
</dbReference>
<evidence type="ECO:0000256" key="1">
    <source>
        <dbReference type="ARBA" id="ARBA00007920"/>
    </source>
</evidence>
<dbReference type="Proteomes" id="UP000235786">
    <property type="component" value="Unassembled WGS sequence"/>
</dbReference>
<protein>
    <recommendedName>
        <fullName evidence="2">DUF676 domain-containing protein</fullName>
    </recommendedName>
</protein>
<gene>
    <name evidence="3" type="ORF">L207DRAFT_627774</name>
</gene>
<comment type="similarity">
    <text evidence="1">Belongs to the putative lipase ROG1 family.</text>
</comment>
<evidence type="ECO:0000313" key="4">
    <source>
        <dbReference type="Proteomes" id="UP000235786"/>
    </source>
</evidence>
<dbReference type="Gene3D" id="3.40.50.1820">
    <property type="entry name" value="alpha/beta hydrolase"/>
    <property type="match status" value="1"/>
</dbReference>
<dbReference type="SUPFAM" id="SSF48452">
    <property type="entry name" value="TPR-like"/>
    <property type="match status" value="2"/>
</dbReference>
<accession>A0A2J6S8D0</accession>
<dbReference type="InterPro" id="IPR019734">
    <property type="entry name" value="TPR_rpt"/>
</dbReference>
<dbReference type="InterPro" id="IPR007751">
    <property type="entry name" value="DUF676_lipase-like"/>
</dbReference>
<dbReference type="Pfam" id="PF05057">
    <property type="entry name" value="DUF676"/>
    <property type="match status" value="1"/>
</dbReference>
<keyword evidence="4" id="KW-1185">Reference proteome</keyword>
<dbReference type="OrthoDB" id="674604at2759"/>
<dbReference type="PANTHER" id="PTHR46082:SF6">
    <property type="entry name" value="AAA+ ATPASE DOMAIN-CONTAINING PROTEIN-RELATED"/>
    <property type="match status" value="1"/>
</dbReference>
<dbReference type="STRING" id="1149755.A0A2J6S8D0"/>
<organism evidence="3 4">
    <name type="scientific">Hyaloscypha variabilis (strain UAMH 11265 / GT02V1 / F)</name>
    <name type="common">Meliniomyces variabilis</name>
    <dbReference type="NCBI Taxonomy" id="1149755"/>
    <lineage>
        <taxon>Eukaryota</taxon>
        <taxon>Fungi</taxon>
        <taxon>Dikarya</taxon>
        <taxon>Ascomycota</taxon>
        <taxon>Pezizomycotina</taxon>
        <taxon>Leotiomycetes</taxon>
        <taxon>Helotiales</taxon>
        <taxon>Hyaloscyphaceae</taxon>
        <taxon>Hyaloscypha</taxon>
        <taxon>Hyaloscypha variabilis</taxon>
    </lineage>
</organism>
<dbReference type="InterPro" id="IPR029058">
    <property type="entry name" value="AB_hydrolase_fold"/>
</dbReference>
<dbReference type="SMART" id="SM00028">
    <property type="entry name" value="TPR"/>
    <property type="match status" value="6"/>
</dbReference>
<reference evidence="3 4" key="1">
    <citation type="submission" date="2016-04" db="EMBL/GenBank/DDBJ databases">
        <title>A degradative enzymes factory behind the ericoid mycorrhizal symbiosis.</title>
        <authorList>
            <consortium name="DOE Joint Genome Institute"/>
            <person name="Martino E."/>
            <person name="Morin E."/>
            <person name="Grelet G."/>
            <person name="Kuo A."/>
            <person name="Kohler A."/>
            <person name="Daghino S."/>
            <person name="Barry K."/>
            <person name="Choi C."/>
            <person name="Cichocki N."/>
            <person name="Clum A."/>
            <person name="Copeland A."/>
            <person name="Hainaut M."/>
            <person name="Haridas S."/>
            <person name="Labutti K."/>
            <person name="Lindquist E."/>
            <person name="Lipzen A."/>
            <person name="Khouja H.-R."/>
            <person name="Murat C."/>
            <person name="Ohm R."/>
            <person name="Olson A."/>
            <person name="Spatafora J."/>
            <person name="Veneault-Fourrey C."/>
            <person name="Henrissat B."/>
            <person name="Grigoriev I."/>
            <person name="Martin F."/>
            <person name="Perotto S."/>
        </authorList>
    </citation>
    <scope>NUCLEOTIDE SEQUENCE [LARGE SCALE GENOMIC DNA]</scope>
    <source>
        <strain evidence="3 4">F</strain>
    </source>
</reference>
<dbReference type="SUPFAM" id="SSF53474">
    <property type="entry name" value="alpha/beta-Hydrolases"/>
    <property type="match status" value="1"/>
</dbReference>
<dbReference type="Pfam" id="PF13424">
    <property type="entry name" value="TPR_12"/>
    <property type="match status" value="3"/>
</dbReference>
<dbReference type="InterPro" id="IPR053137">
    <property type="entry name" value="NLR-like"/>
</dbReference>
<sequence length="1120" mass="125686">MLSRNPFGRLSLSRSSRESGLLNESESPWGLKELSPGQQPILDVVAVHGLNGHRERSWTAGNGVLWLRDLLPAQLPHARILTYGYDIRTHAFDELSYQSINGHGTTLLTSLCLFREKTKTTQRPIIFIAHSLGGLVLKSALIHSNLATKSHNEKHKAFKLSTYGILFCGTPHQGGNGISWAKLAMGIMSIYAKTNSHTLSQLEVHSTWLNDQLEHFKSISSDFDTVFFYEGYATSLLGGASIMVVPPWSAIVPGAINADSVEIRKNHRTMIQFNSANDNDFITITTYLSVMSEKAPPIIQSNWGEWQNTKSQPNPRELTKKSVDILSSLLTDPANYQVDFALPFRKNKFFIGRQDIVKRLDSIFSEYTAVLYGIGGIGKTQVAQHYVYMKNVDISAVLWLNATSLESLQESFLRIAQELVDHYVRLVSSTQPPYGRVAEILGLKGMVDETGRVKKNIHEPDSIVHAVLSWLNVQSNQGWLAVYDNYDDPESFAIGKFMPSLHTGRIIVTSRRRECARLGKGIEVGSLSVQEGVELLLQSCQLFSAISEEEKAEATRIVEKLECLPLAIDHAGGYIFTKMISLKEYLPLFDRNARTALNRSLPTFGLEQDHDPIFMTWDTSFTAIKKADPIAITILTYCSFYANSDIPTNVFADMIRINVDTHVAILYSYSFVKRGSSDSIMIHPLVHTWARERLDVEAKTRECEAAFRMIVNAARIPEDNHSRTTEQWALERRLLLHIDIALKWVLTLHALEELSDRNSALWTDCAYIYTVHKRYSDAESLYNRVLESKKRAFGENTLETARTKLGLARLYRLQGRNEEASEFFEQCNPFFEKDLGPSSLESCQTLRGLAVCRKEQSRFHDAIDLLERAITGYDHLLGPQHPETLVALESLALIHERLGQHDEALDSIDRVLASNTEKLGPEHPNTLRNMSNKATILSELGRHEESKALLEQAFRSAEVQFGPLDQFTLKTIHNLAYSSFRQKQYGEAEPLCELAITGWEKTKGKSHILTIGSIELLGVVYQKQGLYDKAISCLETALAGYSALSGPSGSISVYRTLDYLAQVYDSREEPLTAKGLYKDALRGHKELLGPQNKTTLRIAADFAAFCAIQGWEEDTASILS</sequence>
<proteinExistence type="inferred from homology"/>
<dbReference type="InterPro" id="IPR027417">
    <property type="entry name" value="P-loop_NTPase"/>
</dbReference>
<dbReference type="AlphaFoldDB" id="A0A2J6S8D0"/>
<feature type="domain" description="DUF676" evidence="2">
    <location>
        <begin position="44"/>
        <end position="202"/>
    </location>
</feature>
<dbReference type="SUPFAM" id="SSF52540">
    <property type="entry name" value="P-loop containing nucleoside triphosphate hydrolases"/>
    <property type="match status" value="1"/>
</dbReference>
<dbReference type="InterPro" id="IPR011990">
    <property type="entry name" value="TPR-like_helical_dom_sf"/>
</dbReference>
<dbReference type="EMBL" id="KZ613938">
    <property type="protein sequence ID" value="PMD47033.1"/>
    <property type="molecule type" value="Genomic_DNA"/>
</dbReference>
<dbReference type="Gene3D" id="3.40.50.300">
    <property type="entry name" value="P-loop containing nucleotide triphosphate hydrolases"/>
    <property type="match status" value="1"/>
</dbReference>
<evidence type="ECO:0000313" key="3">
    <source>
        <dbReference type="EMBL" id="PMD47033.1"/>
    </source>
</evidence>